<proteinExistence type="predicted"/>
<protein>
    <submittedName>
        <fullName evidence="1">Uncharacterized protein</fullName>
    </submittedName>
</protein>
<keyword evidence="2" id="KW-1185">Reference proteome</keyword>
<gene>
    <name evidence="1" type="ORF">BIW11_02287</name>
</gene>
<sequence length="182" mass="19674">MASSEDVAPDSSSNSDTLIWAIKNGDLDTVRDFVEHKSFTLMTPYQLFVASAASVVSSSLMRRPSRKAVSICLGRCESEADSLTFSAPWRSKSCSKAGARAREVENRIKLLHSLQLLSQASTAGRGPAIGRYVYTGNNAGNNVDQPSGAHHGVHLYSSLSTATLQTDKGKLTKSRTRVVREQ</sequence>
<reference evidence="1 2" key="1">
    <citation type="journal article" date="2017" name="Gigascience">
        <title>Draft genome of the honey bee ectoparasitic mite, Tropilaelaps mercedesae, is shaped by the parasitic life history.</title>
        <authorList>
            <person name="Dong X."/>
            <person name="Armstrong S.D."/>
            <person name="Xia D."/>
            <person name="Makepeace B.L."/>
            <person name="Darby A.C."/>
            <person name="Kadowaki T."/>
        </authorList>
    </citation>
    <scope>NUCLEOTIDE SEQUENCE [LARGE SCALE GENOMIC DNA]</scope>
    <source>
        <strain evidence="1">Wuxi-XJTLU</strain>
    </source>
</reference>
<evidence type="ECO:0000313" key="1">
    <source>
        <dbReference type="EMBL" id="OQR66846.1"/>
    </source>
</evidence>
<dbReference type="AlphaFoldDB" id="A0A1V9X0C2"/>
<dbReference type="OrthoDB" id="426293at2759"/>
<evidence type="ECO:0000313" key="2">
    <source>
        <dbReference type="Proteomes" id="UP000192247"/>
    </source>
</evidence>
<name>A0A1V9X0C2_9ACAR</name>
<comment type="caution">
    <text evidence="1">The sequence shown here is derived from an EMBL/GenBank/DDBJ whole genome shotgun (WGS) entry which is preliminary data.</text>
</comment>
<dbReference type="InParanoid" id="A0A1V9X0C2"/>
<accession>A0A1V9X0C2</accession>
<organism evidence="1 2">
    <name type="scientific">Tropilaelaps mercedesae</name>
    <dbReference type="NCBI Taxonomy" id="418985"/>
    <lineage>
        <taxon>Eukaryota</taxon>
        <taxon>Metazoa</taxon>
        <taxon>Ecdysozoa</taxon>
        <taxon>Arthropoda</taxon>
        <taxon>Chelicerata</taxon>
        <taxon>Arachnida</taxon>
        <taxon>Acari</taxon>
        <taxon>Parasitiformes</taxon>
        <taxon>Mesostigmata</taxon>
        <taxon>Gamasina</taxon>
        <taxon>Dermanyssoidea</taxon>
        <taxon>Laelapidae</taxon>
        <taxon>Tropilaelaps</taxon>
    </lineage>
</organism>
<dbReference type="Proteomes" id="UP000192247">
    <property type="component" value="Unassembled WGS sequence"/>
</dbReference>
<dbReference type="EMBL" id="MNPL01030916">
    <property type="protein sequence ID" value="OQR66846.1"/>
    <property type="molecule type" value="Genomic_DNA"/>
</dbReference>